<protein>
    <submittedName>
        <fullName evidence="1">Uncharacterized protein</fullName>
    </submittedName>
</protein>
<reference evidence="2" key="1">
    <citation type="journal article" date="2019" name="Microbiol. Resour. Announc.">
        <title>Complete Genome Sequence of Halomonas olivaria, a Moderately Halophilic Bacterium Isolated from Olive Processing Effluents, Obtained by Nanopore Sequencing.</title>
        <authorList>
            <person name="Nagata S."/>
            <person name="Ii K.M."/>
            <person name="Tsukimi T."/>
            <person name="Miura M.C."/>
            <person name="Galipon J."/>
            <person name="Arakawa K."/>
        </authorList>
    </citation>
    <scope>NUCLEOTIDE SEQUENCE [LARGE SCALE GENOMIC DNA]</scope>
    <source>
        <strain evidence="2">TYRC17</strain>
    </source>
</reference>
<gene>
    <name evidence="1" type="ORF">HORIV_34860</name>
</gene>
<proteinExistence type="predicted"/>
<sequence length="270" mass="29990">MAERGISYAVANQQEIAPEQNGLLYIPNGFLTPGFIATVTCIGYDREIRDLHYADPDNHRGLLEAMQVPYKLTGIDRYQFNRVNQGVNYSPIQMLQNAEDVDAATSETNNSIRLRVDAQPGIAQLCNVIGELHDNVRAHAEGMGFSMSLNWNPTNPVIEFSVADKGQGFLRECQRIGVPEVVDDESAIRWCLTPRNTTKDKDHDEFAQMIPEDGMGNPFEGQAAARPWHDGNNHQGLGLAKLMQLVTGYNGYLWVATGDTLMISSPHTKE</sequence>
<organism evidence="1 2">
    <name type="scientific">Vreelandella olivaria</name>
    <dbReference type="NCBI Taxonomy" id="390919"/>
    <lineage>
        <taxon>Bacteria</taxon>
        <taxon>Pseudomonadati</taxon>
        <taxon>Pseudomonadota</taxon>
        <taxon>Gammaproteobacteria</taxon>
        <taxon>Oceanospirillales</taxon>
        <taxon>Halomonadaceae</taxon>
        <taxon>Vreelandella</taxon>
    </lineage>
</organism>
<dbReference type="SUPFAM" id="SSF55874">
    <property type="entry name" value="ATPase domain of HSP90 chaperone/DNA topoisomerase II/histidine kinase"/>
    <property type="match status" value="1"/>
</dbReference>
<dbReference type="Proteomes" id="UP000289555">
    <property type="component" value="Chromosome"/>
</dbReference>
<accession>A0ABN5X1M0</accession>
<dbReference type="EMBL" id="AP019416">
    <property type="protein sequence ID" value="BBI51065.1"/>
    <property type="molecule type" value="Genomic_DNA"/>
</dbReference>
<dbReference type="InterPro" id="IPR036890">
    <property type="entry name" value="HATPase_C_sf"/>
</dbReference>
<evidence type="ECO:0000313" key="2">
    <source>
        <dbReference type="Proteomes" id="UP000289555"/>
    </source>
</evidence>
<keyword evidence="2" id="KW-1185">Reference proteome</keyword>
<evidence type="ECO:0000313" key="1">
    <source>
        <dbReference type="EMBL" id="BBI51065.1"/>
    </source>
</evidence>
<dbReference type="Gene3D" id="3.30.565.10">
    <property type="entry name" value="Histidine kinase-like ATPase, C-terminal domain"/>
    <property type="match status" value="1"/>
</dbReference>
<name>A0ABN5X1M0_9GAMM</name>